<feature type="domain" description="Hemerythrin-like" evidence="2">
    <location>
        <begin position="15"/>
        <end position="108"/>
    </location>
</feature>
<name>A0A4P6P3Y7_9GAMM</name>
<proteinExistence type="predicted"/>
<dbReference type="SUPFAM" id="SSF55785">
    <property type="entry name" value="PYP-like sensor domain (PAS domain)"/>
    <property type="match status" value="1"/>
</dbReference>
<evidence type="ECO:0000259" key="2">
    <source>
        <dbReference type="Pfam" id="PF01814"/>
    </source>
</evidence>
<protein>
    <submittedName>
        <fullName evidence="3">DUF438 domain-containing protein</fullName>
    </submittedName>
</protein>
<feature type="region of interest" description="Disordered" evidence="1">
    <location>
        <begin position="159"/>
        <end position="183"/>
    </location>
</feature>
<dbReference type="OrthoDB" id="9769774at2"/>
<evidence type="ECO:0000256" key="1">
    <source>
        <dbReference type="SAM" id="MobiDB-lite"/>
    </source>
</evidence>
<dbReference type="Gene3D" id="1.20.120.520">
    <property type="entry name" value="nmb1532 protein domain like"/>
    <property type="match status" value="1"/>
</dbReference>
<organism evidence="3 4">
    <name type="scientific">Litorilituus sediminis</name>
    <dbReference type="NCBI Taxonomy" id="718192"/>
    <lineage>
        <taxon>Bacteria</taxon>
        <taxon>Pseudomonadati</taxon>
        <taxon>Pseudomonadota</taxon>
        <taxon>Gammaproteobacteria</taxon>
        <taxon>Alteromonadales</taxon>
        <taxon>Colwelliaceae</taxon>
        <taxon>Litorilituus</taxon>
    </lineage>
</organism>
<evidence type="ECO:0000313" key="4">
    <source>
        <dbReference type="Proteomes" id="UP000290244"/>
    </source>
</evidence>
<dbReference type="InterPro" id="IPR035965">
    <property type="entry name" value="PAS-like_dom_sf"/>
</dbReference>
<keyword evidence="4" id="KW-1185">Reference proteome</keyword>
<evidence type="ECO:0000313" key="3">
    <source>
        <dbReference type="EMBL" id="QBG35578.1"/>
    </source>
</evidence>
<gene>
    <name evidence="3" type="ORF">EMK97_07545</name>
</gene>
<dbReference type="AlphaFoldDB" id="A0A4P6P3Y7"/>
<dbReference type="PANTHER" id="PTHR39966:SF3">
    <property type="entry name" value="DUF438 DOMAIN-CONTAINING PROTEIN"/>
    <property type="match status" value="1"/>
</dbReference>
<dbReference type="GO" id="GO:0005886">
    <property type="term" value="C:plasma membrane"/>
    <property type="evidence" value="ECO:0007669"/>
    <property type="project" value="TreeGrafter"/>
</dbReference>
<dbReference type="Gene3D" id="3.30.450.20">
    <property type="entry name" value="PAS domain"/>
    <property type="match status" value="1"/>
</dbReference>
<dbReference type="KEGG" id="lsd:EMK97_07545"/>
<reference evidence="3 4" key="1">
    <citation type="submission" date="2018-12" db="EMBL/GenBank/DDBJ databases">
        <title>Complete genome of Litorilituus sediminis.</title>
        <authorList>
            <person name="Liu A."/>
            <person name="Rong J."/>
        </authorList>
    </citation>
    <scope>NUCLEOTIDE SEQUENCE [LARGE SCALE GENOMIC DNA]</scope>
    <source>
        <strain evidence="3 4">JCM 17549</strain>
    </source>
</reference>
<dbReference type="Proteomes" id="UP000290244">
    <property type="component" value="Chromosome"/>
</dbReference>
<dbReference type="Pfam" id="PF13596">
    <property type="entry name" value="PAS_10"/>
    <property type="match status" value="1"/>
</dbReference>
<accession>A0A4P6P3Y7</accession>
<dbReference type="Pfam" id="PF01814">
    <property type="entry name" value="Hemerythrin"/>
    <property type="match status" value="1"/>
</dbReference>
<dbReference type="PANTHER" id="PTHR39966">
    <property type="entry name" value="BLL2471 PROTEIN-RELATED"/>
    <property type="match status" value="1"/>
</dbReference>
<dbReference type="RefSeq" id="WP_130600890.1">
    <property type="nucleotide sequence ID" value="NZ_CP034759.1"/>
</dbReference>
<dbReference type="InterPro" id="IPR012312">
    <property type="entry name" value="Hemerythrin-like"/>
</dbReference>
<sequence>MKAIPQYAMGLPEGHPVKVFFQENALIRALLQQLNEVDINSDFETFFNIFNQLATVEKRFARKENQLFPYLEKYGWTGPSQGMWAFHDKIRDQFRTIRDYIEQKDFFHIDSALYSLSEDLQGLMHIEVVRLFPNALELLSEDDWQEMRASDEEIGWMLSEAPTPYPPQDDTHPGEERRKKRLPFSTDDRIRLNEGFMTGEQLNLMLQFMPVDLTYVDENDRVVFYNRGENRVFPRSAGIIGREVKFCHPPKSVDTVLEILQAFKQGSQDTAEFWIDYRERKIHIRYFAIRDIEGTYKGVIEMSQDITDIRKIEGQKRLLDWQ</sequence>
<dbReference type="EMBL" id="CP034759">
    <property type="protein sequence ID" value="QBG35578.1"/>
    <property type="molecule type" value="Genomic_DNA"/>
</dbReference>